<evidence type="ECO:0000313" key="2">
    <source>
        <dbReference type="Proteomes" id="UP000830401"/>
    </source>
</evidence>
<gene>
    <name evidence="1" type="ORF">MUN86_10380</name>
</gene>
<proteinExistence type="predicted"/>
<evidence type="ECO:0000313" key="1">
    <source>
        <dbReference type="EMBL" id="UOQ68213.1"/>
    </source>
</evidence>
<reference evidence="1" key="1">
    <citation type="submission" date="2022-04" db="EMBL/GenBank/DDBJ databases">
        <title>Hymenobacter sp. isolated from the air.</title>
        <authorList>
            <person name="Won M."/>
            <person name="Lee C.-M."/>
            <person name="Woen H.-Y."/>
            <person name="Kwon S.-W."/>
        </authorList>
    </citation>
    <scope>NUCLEOTIDE SEQUENCE</scope>
    <source>
        <strain evidence="1">5420S-77</strain>
    </source>
</reference>
<dbReference type="EMBL" id="CP095061">
    <property type="protein sequence ID" value="UOQ68213.1"/>
    <property type="molecule type" value="Genomic_DNA"/>
</dbReference>
<accession>A0ABY4GBF0</accession>
<sequence>MKLLFKILLAVLVVLVVSAIGGYFYARKQFQPPLISSPLPSCRPQVLSFGMLIPRLIGPCRTPHCLCP</sequence>
<dbReference type="RefSeq" id="WP_245125010.1">
    <property type="nucleotide sequence ID" value="NZ_CP095061.1"/>
</dbReference>
<dbReference type="Proteomes" id="UP000830401">
    <property type="component" value="Chromosome"/>
</dbReference>
<protein>
    <submittedName>
        <fullName evidence="1">Uncharacterized protein</fullName>
    </submittedName>
</protein>
<name>A0ABY4GBF0_9BACT</name>
<keyword evidence="2" id="KW-1185">Reference proteome</keyword>
<organism evidence="1 2">
    <name type="scientific">Hymenobacter volaticus</name>
    <dbReference type="NCBI Taxonomy" id="2932254"/>
    <lineage>
        <taxon>Bacteria</taxon>
        <taxon>Pseudomonadati</taxon>
        <taxon>Bacteroidota</taxon>
        <taxon>Cytophagia</taxon>
        <taxon>Cytophagales</taxon>
        <taxon>Hymenobacteraceae</taxon>
        <taxon>Hymenobacter</taxon>
    </lineage>
</organism>